<sequence>MRPLDRLASKGAKAAEELGLWALKLPPVEETLGRQRKQQILDGYYQAKDLVGKSLASVSHQSWMSALQSGAKGATTVLHKAGLRTRVVGPFDAHWNTLKVLKDLRSAAGMAAARGKGPATLQLTPKRFVQFMREGERMKQNSLQRDPVEDYVDWMLANGSLRSLGPVFFEKKLYSDVVRIICFAFDRALTEVNGTNIWGHVLRVKALREFSEHLAKVPRQPTAVGIQQVEAFVDRMLKSKDLEAPPILDGMQTFVKETSFPHGAMPWFREPQVILSRLVGLSTTLSALWLCRKVGCWAKSLGRLGALILRFVRRGRLSRRPPDYGHLLMVPLYPGNHPSPEAAIESQSLAERARSADSADQALALLGEAVLLNPPDATLYLARAQAHNECNRHIEALDDAETCVSLDNKCLEGWLVKGKAEIALGRAADAAASFQTGLTLEPSHEELKQQLSAVQAEPPPNILQQFKELVFAARLGLENLFRTLEDPQRTTDTFVESNAEVLDAQLSLLAQTLHVNTSVLFDSPRLCDAYEQIVHACAQLVSGAPKSFSTKLKNARSIVEGLSLALRIGWQIHHGLAKHAGSALIMLATCPNADEGLRRLAVRQLLGGLLRWLVDARPEPEREVDEVFGCSCAVPWKAAACYLERLFEIGKPMALIQFECENWPDTVQLCQWLTLSVRDYHATPLGLVALLQMPGVAAAVMKTQAKVDFFIAPHLFGDDFGTDEDDDFFEQVEDEPMEEATEETWEAARANNVPWWRAAQMSRQPLRAWRQQMRFAAAAVAAAGDPNVPVAENITSAPWLPAPPVPSGDAAGPASGPAASSFSRGPTADLSRILANDPNLASILSAASSAGIPTLLRWIPDPPPPPPQRLGEWLMNSLGYLFLFIEGDALFTVYACRALKALAKADPDGDGQSRLLRGLWLGVPLLSKLSLAACTNMAALDLLHCLFDAKCPVARAGIRCAARSLAHALASDALPSEHDGDIQMASSASSDMQDMSEETPIFGQGEPEMVEGVIAQNLFAGHEDDLVPSWAEFHHELFQELACPTVDRAHVPDLVTLANFESKASLLAEQATVHSVESGSEPDDTEKRHSYAAVPAAWNRNVLAEMDSASGLATHATAAESSSGPEAAEAYGSPPGWQTVAAQRLLLFHELDGFPVGSAEYLLDNRMKNKAVLMSRRSIRSSQKVHNWAQAVSSAEQAGASAVIVFNDLDAMEPFRMGLFGEKLPSIPAFMISGKDGASLGTRSRDSEVVIVRSVLTSTTSPSPPPWPLAGGRIADVAQAWSLLEALSAHGEATDELEKLLQRMSVPEKRVWLTRRLVRHHRTQQATSTDGDLAEPPLAFVESDRWLSAEKQLEALRHQFTQKIGIGSPDICGEFEVRFRGEQGVGSAVAREWMDLVARDVYLEPRLRLLRSYDQRQTFWPDAAAPFLNKGWQMDFEVLGCLVGLALWQNCTLDLPLHPHVCALLFGFPSDRLTATLADMDEELFRHKVQWLLANPIDQLGVDLVFSDPLGAEEPVEKPVEKSEEGEEGKVVRQDKKEKKADVRMEDLPPPLPPVVYIQHRLDGEDRACDVRPFPKVGSAEVALWEDGEHAVNVVTDENKQAFVEKLTDWRLYKGITPQIQAMARGVSKVLPEDLRQEMHGLLTPVEIAQLLSGLGGKLSVDDWEKHTAYTHGLNKHSDVVVWFWRVVRGWSASEEVLLSQLLQFVTGSARVPVGGFSELVGFNGAKHSFTLAGASHLSKQALPVAHTCICTLDMPSYEDFDTCRHKMTQMLRLGRAHFDEGAGQPEADE</sequence>
<gene>
    <name evidence="9" type="primary">hulA</name>
    <name evidence="9" type="ORF">SNAT2548_LOCUS22739</name>
</gene>
<evidence type="ECO:0000256" key="1">
    <source>
        <dbReference type="ARBA" id="ARBA00000885"/>
    </source>
</evidence>
<feature type="compositionally biased region" description="Basic and acidic residues" evidence="7">
    <location>
        <begin position="1515"/>
        <end position="1541"/>
    </location>
</feature>
<feature type="compositionally biased region" description="Low complexity" evidence="7">
    <location>
        <begin position="807"/>
        <end position="823"/>
    </location>
</feature>
<keyword evidence="5 6" id="KW-0833">Ubl conjugation pathway</keyword>
<evidence type="ECO:0000313" key="10">
    <source>
        <dbReference type="Proteomes" id="UP000604046"/>
    </source>
</evidence>
<protein>
    <recommendedName>
        <fullName evidence="3">HECT-type E3 ubiquitin transferase</fullName>
        <ecNumber evidence="3">2.3.2.26</ecNumber>
    </recommendedName>
</protein>
<comment type="catalytic activity">
    <reaction evidence="1">
        <text>S-ubiquitinyl-[E2 ubiquitin-conjugating enzyme]-L-cysteine + [acceptor protein]-L-lysine = [E2 ubiquitin-conjugating enzyme]-L-cysteine + N(6)-ubiquitinyl-[acceptor protein]-L-lysine.</text>
        <dbReference type="EC" id="2.3.2.26"/>
    </reaction>
</comment>
<comment type="pathway">
    <text evidence="2">Protein modification; protein ubiquitination.</text>
</comment>
<feature type="compositionally biased region" description="Low complexity" evidence="7">
    <location>
        <begin position="983"/>
        <end position="993"/>
    </location>
</feature>
<dbReference type="Gene3D" id="3.90.1750.10">
    <property type="entry name" value="Hect, E3 ligase catalytic domains"/>
    <property type="match status" value="1"/>
</dbReference>
<dbReference type="GO" id="GO:0061630">
    <property type="term" value="F:ubiquitin protein ligase activity"/>
    <property type="evidence" value="ECO:0007669"/>
    <property type="project" value="UniProtKB-EC"/>
</dbReference>
<dbReference type="InterPro" id="IPR035983">
    <property type="entry name" value="Hect_E3_ubiquitin_ligase"/>
</dbReference>
<dbReference type="SUPFAM" id="SSF56204">
    <property type="entry name" value="Hect, E3 ligase catalytic domain"/>
    <property type="match status" value="1"/>
</dbReference>
<dbReference type="Pfam" id="PF02225">
    <property type="entry name" value="PA"/>
    <property type="match status" value="1"/>
</dbReference>
<feature type="region of interest" description="Disordered" evidence="7">
    <location>
        <begin position="977"/>
        <end position="1003"/>
    </location>
</feature>
<dbReference type="OrthoDB" id="423283at2759"/>
<dbReference type="PANTHER" id="PTHR11254">
    <property type="entry name" value="HECT DOMAIN UBIQUITIN-PROTEIN LIGASE"/>
    <property type="match status" value="1"/>
</dbReference>
<dbReference type="InterPro" id="IPR050409">
    <property type="entry name" value="E3_ubiq-protein_ligase"/>
</dbReference>
<evidence type="ECO:0000256" key="3">
    <source>
        <dbReference type="ARBA" id="ARBA00012485"/>
    </source>
</evidence>
<dbReference type="InterPro" id="IPR019734">
    <property type="entry name" value="TPR_rpt"/>
</dbReference>
<dbReference type="SUPFAM" id="SSF48452">
    <property type="entry name" value="TPR-like"/>
    <property type="match status" value="1"/>
</dbReference>
<dbReference type="SMART" id="SM00028">
    <property type="entry name" value="TPR"/>
    <property type="match status" value="2"/>
</dbReference>
<evidence type="ECO:0000256" key="2">
    <source>
        <dbReference type="ARBA" id="ARBA00004906"/>
    </source>
</evidence>
<dbReference type="EMBL" id="CAJNDS010002298">
    <property type="protein sequence ID" value="CAE7418131.1"/>
    <property type="molecule type" value="Genomic_DNA"/>
</dbReference>
<name>A0A812R4I1_9DINO</name>
<reference evidence="9" key="1">
    <citation type="submission" date="2021-02" db="EMBL/GenBank/DDBJ databases">
        <authorList>
            <person name="Dougan E. K."/>
            <person name="Rhodes N."/>
            <person name="Thang M."/>
            <person name="Chan C."/>
        </authorList>
    </citation>
    <scope>NUCLEOTIDE SEQUENCE</scope>
</reference>
<feature type="region of interest" description="Disordered" evidence="7">
    <location>
        <begin position="1514"/>
        <end position="1541"/>
    </location>
</feature>
<accession>A0A812R4I1</accession>
<dbReference type="SMART" id="SM00119">
    <property type="entry name" value="HECTc"/>
    <property type="match status" value="1"/>
</dbReference>
<dbReference type="Pfam" id="PF00632">
    <property type="entry name" value="HECT"/>
    <property type="match status" value="1"/>
</dbReference>
<feature type="region of interest" description="Disordered" evidence="7">
    <location>
        <begin position="800"/>
        <end position="823"/>
    </location>
</feature>
<feature type="domain" description="HECT" evidence="8">
    <location>
        <begin position="1367"/>
        <end position="1782"/>
    </location>
</feature>
<feature type="compositionally biased region" description="Low complexity" evidence="7">
    <location>
        <begin position="1116"/>
        <end position="1130"/>
    </location>
</feature>
<dbReference type="InterPro" id="IPR000569">
    <property type="entry name" value="HECT_dom"/>
</dbReference>
<evidence type="ECO:0000259" key="8">
    <source>
        <dbReference type="PROSITE" id="PS50237"/>
    </source>
</evidence>
<evidence type="ECO:0000313" key="9">
    <source>
        <dbReference type="EMBL" id="CAE7418131.1"/>
    </source>
</evidence>
<keyword evidence="10" id="KW-1185">Reference proteome</keyword>
<dbReference type="Gene3D" id="3.50.30.30">
    <property type="match status" value="1"/>
</dbReference>
<evidence type="ECO:0000256" key="4">
    <source>
        <dbReference type="ARBA" id="ARBA00022679"/>
    </source>
</evidence>
<dbReference type="Gene3D" id="3.30.2410.10">
    <property type="entry name" value="Hect, E3 ligase catalytic domain"/>
    <property type="match status" value="1"/>
</dbReference>
<evidence type="ECO:0000256" key="7">
    <source>
        <dbReference type="SAM" id="MobiDB-lite"/>
    </source>
</evidence>
<dbReference type="EC" id="2.3.2.26" evidence="3"/>
<dbReference type="PROSITE" id="PS50237">
    <property type="entry name" value="HECT"/>
    <property type="match status" value="1"/>
</dbReference>
<evidence type="ECO:0000256" key="6">
    <source>
        <dbReference type="PROSITE-ProRule" id="PRU00104"/>
    </source>
</evidence>
<evidence type="ECO:0000256" key="5">
    <source>
        <dbReference type="ARBA" id="ARBA00022786"/>
    </source>
</evidence>
<dbReference type="Gene3D" id="1.25.40.10">
    <property type="entry name" value="Tetratricopeptide repeat domain"/>
    <property type="match status" value="1"/>
</dbReference>
<dbReference type="CDD" id="cd00538">
    <property type="entry name" value="PA"/>
    <property type="match status" value="1"/>
</dbReference>
<dbReference type="InterPro" id="IPR011990">
    <property type="entry name" value="TPR-like_helical_dom_sf"/>
</dbReference>
<feature type="region of interest" description="Disordered" evidence="7">
    <location>
        <begin position="1114"/>
        <end position="1133"/>
    </location>
</feature>
<dbReference type="InterPro" id="IPR003137">
    <property type="entry name" value="PA_domain"/>
</dbReference>
<keyword evidence="4" id="KW-0808">Transferase</keyword>
<dbReference type="Proteomes" id="UP000604046">
    <property type="component" value="Unassembled WGS sequence"/>
</dbReference>
<comment type="caution">
    <text evidence="9">The sequence shown here is derived from an EMBL/GenBank/DDBJ whole genome shotgun (WGS) entry which is preliminary data.</text>
</comment>
<dbReference type="PANTHER" id="PTHR11254:SF440">
    <property type="entry name" value="E3 UBIQUITIN-PROTEIN LIGASE NEDD-4"/>
    <property type="match status" value="1"/>
</dbReference>
<feature type="active site" description="Glycyl thioester intermediate" evidence="6">
    <location>
        <position position="1749"/>
    </location>
</feature>
<organism evidence="9 10">
    <name type="scientific">Symbiodinium natans</name>
    <dbReference type="NCBI Taxonomy" id="878477"/>
    <lineage>
        <taxon>Eukaryota</taxon>
        <taxon>Sar</taxon>
        <taxon>Alveolata</taxon>
        <taxon>Dinophyceae</taxon>
        <taxon>Suessiales</taxon>
        <taxon>Symbiodiniaceae</taxon>
        <taxon>Symbiodinium</taxon>
    </lineage>
</organism>
<proteinExistence type="predicted"/>